<evidence type="ECO:0000313" key="3">
    <source>
        <dbReference type="Proteomes" id="UP001378960"/>
    </source>
</evidence>
<dbReference type="Gene3D" id="3.60.21.10">
    <property type="match status" value="1"/>
</dbReference>
<dbReference type="GO" id="GO:0016787">
    <property type="term" value="F:hydrolase activity"/>
    <property type="evidence" value="ECO:0007669"/>
    <property type="project" value="InterPro"/>
</dbReference>
<dbReference type="SUPFAM" id="SSF55816">
    <property type="entry name" value="5'-nucleotidase (syn. UDP-sugar hydrolase), C-terminal domain"/>
    <property type="match status" value="1"/>
</dbReference>
<dbReference type="GO" id="GO:0005576">
    <property type="term" value="C:extracellular region"/>
    <property type="evidence" value="ECO:0007669"/>
    <property type="project" value="UniProtKB-ARBA"/>
</dbReference>
<dbReference type="GO" id="GO:0009166">
    <property type="term" value="P:nucleotide catabolic process"/>
    <property type="evidence" value="ECO:0007669"/>
    <property type="project" value="InterPro"/>
</dbReference>
<gene>
    <name evidence="2" type="ORF">DAPK24_008710</name>
</gene>
<comment type="caution">
    <text evidence="2">The sequence shown here is derived from an EMBL/GenBank/DDBJ whole genome shotgun (WGS) entry which is preliminary data.</text>
</comment>
<dbReference type="PANTHER" id="PTHR11575">
    <property type="entry name" value="5'-NUCLEOTIDASE-RELATED"/>
    <property type="match status" value="1"/>
</dbReference>
<dbReference type="EMBL" id="BTGB01000001">
    <property type="protein sequence ID" value="GMM44296.1"/>
    <property type="molecule type" value="Genomic_DNA"/>
</dbReference>
<dbReference type="InterPro" id="IPR036907">
    <property type="entry name" value="5'-Nucleotdase_C_sf"/>
</dbReference>
<dbReference type="InterPro" id="IPR053828">
    <property type="entry name" value="Nucleosidase_C"/>
</dbReference>
<dbReference type="Pfam" id="PF21953">
    <property type="entry name" value="NadN_nucleosid_C"/>
    <property type="match status" value="1"/>
</dbReference>
<dbReference type="Gene3D" id="3.90.780.10">
    <property type="entry name" value="5'-Nucleotidase, C-terminal domain"/>
    <property type="match status" value="1"/>
</dbReference>
<feature type="domain" description="Putative 5'-nucleotidase C-terminal" evidence="1">
    <location>
        <begin position="366"/>
        <end position="581"/>
    </location>
</feature>
<reference evidence="2 3" key="1">
    <citation type="journal article" date="2023" name="Elife">
        <title>Identification of key yeast species and microbe-microbe interactions impacting larval growth of Drosophila in the wild.</title>
        <authorList>
            <person name="Mure A."/>
            <person name="Sugiura Y."/>
            <person name="Maeda R."/>
            <person name="Honda K."/>
            <person name="Sakurai N."/>
            <person name="Takahashi Y."/>
            <person name="Watada M."/>
            <person name="Katoh T."/>
            <person name="Gotoh A."/>
            <person name="Gotoh Y."/>
            <person name="Taniguchi I."/>
            <person name="Nakamura K."/>
            <person name="Hayashi T."/>
            <person name="Katayama T."/>
            <person name="Uemura T."/>
            <person name="Hattori Y."/>
        </authorList>
    </citation>
    <scope>NUCLEOTIDE SEQUENCE [LARGE SCALE GENOMIC DNA]</scope>
    <source>
        <strain evidence="2 3">PK-24</strain>
    </source>
</reference>
<proteinExistence type="predicted"/>
<dbReference type="PIRSF" id="PIRSF017316">
    <property type="entry name" value="Pesterase_C1039"/>
    <property type="match status" value="1"/>
</dbReference>
<name>A0AAV5QYC8_PICKL</name>
<dbReference type="PANTHER" id="PTHR11575:SF22">
    <property type="entry name" value="ADL392WP"/>
    <property type="match status" value="1"/>
</dbReference>
<dbReference type="SUPFAM" id="SSF56300">
    <property type="entry name" value="Metallo-dependent phosphatases"/>
    <property type="match status" value="1"/>
</dbReference>
<organism evidence="2 3">
    <name type="scientific">Pichia kluyveri</name>
    <name type="common">Yeast</name>
    <dbReference type="NCBI Taxonomy" id="36015"/>
    <lineage>
        <taxon>Eukaryota</taxon>
        <taxon>Fungi</taxon>
        <taxon>Dikarya</taxon>
        <taxon>Ascomycota</taxon>
        <taxon>Saccharomycotina</taxon>
        <taxon>Pichiomycetes</taxon>
        <taxon>Pichiales</taxon>
        <taxon>Pichiaceae</taxon>
        <taxon>Pichia</taxon>
    </lineage>
</organism>
<dbReference type="InterPro" id="IPR029052">
    <property type="entry name" value="Metallo-depent_PP-like"/>
</dbReference>
<evidence type="ECO:0000259" key="1">
    <source>
        <dbReference type="Pfam" id="PF21953"/>
    </source>
</evidence>
<dbReference type="InterPro" id="IPR014485">
    <property type="entry name" value="Pesterase_C1039"/>
</dbReference>
<dbReference type="Proteomes" id="UP001378960">
    <property type="component" value="Unassembled WGS sequence"/>
</dbReference>
<protein>
    <recommendedName>
        <fullName evidence="1">Putative 5'-nucleotidase C-terminal domain-containing protein</fullName>
    </recommendedName>
</protein>
<dbReference type="AlphaFoldDB" id="A0AAV5QYC8"/>
<dbReference type="InterPro" id="IPR006179">
    <property type="entry name" value="5_nucleotidase/apyrase"/>
</dbReference>
<evidence type="ECO:0000313" key="2">
    <source>
        <dbReference type="EMBL" id="GMM44296.1"/>
    </source>
</evidence>
<accession>A0AAV5QYC8</accession>
<dbReference type="GO" id="GO:0005829">
    <property type="term" value="C:cytosol"/>
    <property type="evidence" value="ECO:0007669"/>
    <property type="project" value="TreeGrafter"/>
</dbReference>
<dbReference type="FunFam" id="3.60.21.10:FF:000043">
    <property type="entry name" value="Ser/Thr protein phosphatase family"/>
    <property type="match status" value="1"/>
</dbReference>
<sequence length="627" mass="73093">MIISQLISLAIATLIYLNSITINRQLNAKLPNFNEPLRNLTFGKINFLHTTDTHGWYIGHTNQKQYSSDWGDFISFYENLKNNHNDSDLLIIDTGDRHDGNGLSDLTSPNGLKSNDIFKNVDYDLITVGNHELYNADVSKLEYDTMVKHYGEKFVSTNVLYMDDDGNWVTFGNQYRYFQSNVNGYNILSFSFMFDFKMGNERVEVLPIMEIINEQWFIDILIDYSTNYPVDLIIIFGHLPVSHDWFEMYQLHSILRKYFPDTFIQYFGGHSHIRDFSIIDELSTGLQSGRYCETIGFLSIDDLKNTENITVDRKYIDFNLHSFMHHTNHNEIDKFNTDKGLMVSQKLFEYSEELNLNEVYGYVPQNYYMYAAEYYHKDKPDPKSLLRFLENSILPQLIPKICYDDNNSDNDKAEPPFLLNSTNNDRIILINTGGIRYDLYKGEFTKNSLFTVSPFKNKWNVIPNIPSEIAIKLQWILNSGDYILSNGIKLKNSHQLSIKEDNDYNINDNYINDNYINDNNINDIKLSYGYTTIDDKGNDGDDTIHRKIPVYKVPNVIQTYENNGNAYTDVVYYDFIQPFILHALSIACDGDKQLFKELITNVSLYNDCYNEFNLGELLKQFAIKSWQ</sequence>
<keyword evidence="3" id="KW-1185">Reference proteome</keyword>